<dbReference type="Pfam" id="PF13976">
    <property type="entry name" value="gag_pre-integrs"/>
    <property type="match status" value="1"/>
</dbReference>
<gene>
    <name evidence="4" type="ORF">CYCCA115_LOCUS4311</name>
</gene>
<dbReference type="AlphaFoldDB" id="A0AAD2CJZ1"/>
<dbReference type="SMART" id="SM00343">
    <property type="entry name" value="ZnF_C2HC"/>
    <property type="match status" value="1"/>
</dbReference>
<dbReference type="GO" id="GO:0008270">
    <property type="term" value="F:zinc ion binding"/>
    <property type="evidence" value="ECO:0007669"/>
    <property type="project" value="UniProtKB-KW"/>
</dbReference>
<evidence type="ECO:0000256" key="1">
    <source>
        <dbReference type="PROSITE-ProRule" id="PRU00047"/>
    </source>
</evidence>
<feature type="region of interest" description="Disordered" evidence="2">
    <location>
        <begin position="649"/>
        <end position="669"/>
    </location>
</feature>
<reference evidence="4" key="1">
    <citation type="submission" date="2023-08" db="EMBL/GenBank/DDBJ databases">
        <authorList>
            <person name="Audoor S."/>
            <person name="Bilcke G."/>
        </authorList>
    </citation>
    <scope>NUCLEOTIDE SEQUENCE</scope>
</reference>
<feature type="compositionally biased region" description="Polar residues" evidence="2">
    <location>
        <begin position="717"/>
        <end position="745"/>
    </location>
</feature>
<dbReference type="Gene3D" id="4.10.60.10">
    <property type="entry name" value="Zinc finger, CCHC-type"/>
    <property type="match status" value="1"/>
</dbReference>
<dbReference type="InterPro" id="IPR025724">
    <property type="entry name" value="GAG-pre-integrase_dom"/>
</dbReference>
<feature type="non-terminal residue" evidence="4">
    <location>
        <position position="1173"/>
    </location>
</feature>
<dbReference type="SUPFAM" id="SSF57756">
    <property type="entry name" value="Retrovirus zinc finger-like domains"/>
    <property type="match status" value="1"/>
</dbReference>
<feature type="non-terminal residue" evidence="4">
    <location>
        <position position="1"/>
    </location>
</feature>
<dbReference type="Proteomes" id="UP001295423">
    <property type="component" value="Unassembled WGS sequence"/>
</dbReference>
<name>A0AAD2CJZ1_9STRA</name>
<keyword evidence="1" id="KW-0479">Metal-binding</keyword>
<evidence type="ECO:0000259" key="3">
    <source>
        <dbReference type="PROSITE" id="PS50158"/>
    </source>
</evidence>
<dbReference type="PROSITE" id="PS50158">
    <property type="entry name" value="ZF_CCHC"/>
    <property type="match status" value="1"/>
</dbReference>
<sequence length="1173" mass="133214">VVGTGKPLKDWSALDTSAPLAFSPNQQRPIYGDGKYRHLRTQGLPVKFVRKGNLKEFKRQIQEFIEANGFFAITHVPDPVSGEMLCIVNGHPRFTVQSVAKQVEHQDKCYDKYDKANDTEAKIFLCNSLNPELAAKDCQSFSRHVSKVHSDAPFTVQSVTKQVEQQVKCYDKYDKANDAEAKIFLGNSLDPELAAKLYLKVKTTDPFPVMFQKFIQMLHTTSIHYFEGLKTNIRKRKPSQYSGEDIAQMAEDNKEDANELTIAGQYEFNLNNVMVDNFLEASRAEHNSYRHEMLNVSAKMNKALIEIGYMDKEAAAQHLEAEELTHEHICDKAEDAYRTLFDKHQWPAARPTIRDSKTPYAKMAKTFTPDDVQNHAYALIHQQTGSKGKAKPDDICLNCGEKGHWARDCKSDKKLKRPFNNNKKSKHQKDKHGSSWKTTPPAPGAPETKKVRGKDFNWCAHCGRWSTTHGTDGHTNDATKRDLKGSGPQANHLRFAGAWYTPLRHDQPSLLSLRVVWTILHHLLSYLPQLVVAFFLARSIGVTTPNLSALIADQVSTASSFLTDQVSFMMSQATAASAYLFTAASTVIAAFEGSPTNRLAPLLWFTLLILVSLPTKVQHRLIGSPPQEFRPFRMTKAKYKRYIQHCRRQRRPTSFSHRRHTRHYGLATRRRLNPRSQDIFDLVQHIIQFLESLTFRRSCREGDNWRSNRRHQRNHNDQSNWQRTNDGWRNMNDNEPSTPHATTSRETPRDDHQRRRPGDPNWTFYQGPRQRGEDDAFRFDPPRPRSCRYDSSRHCSDRHDPSSTPSDNIFRHFNTFPRTDRMRRRRMTRRRQPSMPRIYRPTVGVGLPMAHIAVLSSPAAKAFFKNANIPQQFSKVINCFRAAMNPDELRSDMSGDEKATRYPIIWDSGATTSISPYKDDFVGKLEPAPLGLKLRGIASGLEIKGIGHVAWSVVDTTGMLQTIKVPALYVPSATARLLSTSSLLQTYTDESISMNADHLQLSGSDKTNSVHVDHDPSTNLPTSLAYSHGTAPNRFDAFASIITSTLESNHNLSPAEKELLRWHHRLGHLNFSQIQFLLRTGVLAHSESARRLQAAASRITTYPLCPACQFGKQRRRPSPGKTSQVVCDREGVLKKENLFPGQKVSVDHFECTTRGRLLHTFGKEDPKTQYTGG</sequence>
<organism evidence="4 5">
    <name type="scientific">Cylindrotheca closterium</name>
    <dbReference type="NCBI Taxonomy" id="2856"/>
    <lineage>
        <taxon>Eukaryota</taxon>
        <taxon>Sar</taxon>
        <taxon>Stramenopiles</taxon>
        <taxon>Ochrophyta</taxon>
        <taxon>Bacillariophyta</taxon>
        <taxon>Bacillariophyceae</taxon>
        <taxon>Bacillariophycidae</taxon>
        <taxon>Bacillariales</taxon>
        <taxon>Bacillariaceae</taxon>
        <taxon>Cylindrotheca</taxon>
    </lineage>
</organism>
<keyword evidence="1" id="KW-0862">Zinc</keyword>
<feature type="region of interest" description="Disordered" evidence="2">
    <location>
        <begin position="703"/>
        <end position="808"/>
    </location>
</feature>
<evidence type="ECO:0000256" key="2">
    <source>
        <dbReference type="SAM" id="MobiDB-lite"/>
    </source>
</evidence>
<proteinExistence type="predicted"/>
<keyword evidence="1" id="KW-0863">Zinc-finger</keyword>
<feature type="compositionally biased region" description="Basic and acidic residues" evidence="2">
    <location>
        <begin position="770"/>
        <end position="801"/>
    </location>
</feature>
<feature type="region of interest" description="Disordered" evidence="2">
    <location>
        <begin position="412"/>
        <end position="450"/>
    </location>
</feature>
<comment type="caution">
    <text evidence="4">The sequence shown here is derived from an EMBL/GenBank/DDBJ whole genome shotgun (WGS) entry which is preliminary data.</text>
</comment>
<feature type="compositionally biased region" description="Basic residues" evidence="2">
    <location>
        <begin position="413"/>
        <end position="430"/>
    </location>
</feature>
<dbReference type="Pfam" id="PF00098">
    <property type="entry name" value="zf-CCHC"/>
    <property type="match status" value="1"/>
</dbReference>
<dbReference type="EMBL" id="CAKOGP040000431">
    <property type="protein sequence ID" value="CAJ1934974.1"/>
    <property type="molecule type" value="Genomic_DNA"/>
</dbReference>
<evidence type="ECO:0000313" key="4">
    <source>
        <dbReference type="EMBL" id="CAJ1934974.1"/>
    </source>
</evidence>
<dbReference type="GO" id="GO:0003676">
    <property type="term" value="F:nucleic acid binding"/>
    <property type="evidence" value="ECO:0007669"/>
    <property type="project" value="InterPro"/>
</dbReference>
<feature type="domain" description="CCHC-type" evidence="3">
    <location>
        <begin position="396"/>
        <end position="411"/>
    </location>
</feature>
<accession>A0AAD2CJZ1</accession>
<evidence type="ECO:0000313" key="5">
    <source>
        <dbReference type="Proteomes" id="UP001295423"/>
    </source>
</evidence>
<feature type="compositionally biased region" description="Basic and acidic residues" evidence="2">
    <location>
        <begin position="746"/>
        <end position="758"/>
    </location>
</feature>
<dbReference type="InterPro" id="IPR036875">
    <property type="entry name" value="Znf_CCHC_sf"/>
</dbReference>
<keyword evidence="5" id="KW-1185">Reference proteome</keyword>
<protein>
    <recommendedName>
        <fullName evidence="3">CCHC-type domain-containing protein</fullName>
    </recommendedName>
</protein>
<dbReference type="InterPro" id="IPR001878">
    <property type="entry name" value="Znf_CCHC"/>
</dbReference>